<dbReference type="InterPro" id="IPR029752">
    <property type="entry name" value="D-isomer_DH_CS1"/>
</dbReference>
<dbReference type="EMBL" id="CP010835">
    <property type="protein sequence ID" value="AMM53339.1"/>
    <property type="molecule type" value="Genomic_DNA"/>
</dbReference>
<keyword evidence="1" id="KW-0521">NADP</keyword>
<dbReference type="InterPro" id="IPR036291">
    <property type="entry name" value="NAD(P)-bd_dom_sf"/>
</dbReference>
<dbReference type="PANTHER" id="PTHR10996">
    <property type="entry name" value="2-HYDROXYACID DEHYDROGENASE-RELATED"/>
    <property type="match status" value="1"/>
</dbReference>
<keyword evidence="2 4" id="KW-0560">Oxidoreductase</keyword>
<dbReference type="RefSeq" id="WP_068320387.1">
    <property type="nucleotide sequence ID" value="NZ_CP010835.1"/>
</dbReference>
<protein>
    <submittedName>
        <fullName evidence="7">2-hydroxyacid dehydrogenase</fullName>
    </submittedName>
</protein>
<name>A0A127B977_9EURY</name>
<dbReference type="InterPro" id="IPR006140">
    <property type="entry name" value="D-isomer_DH_NAD-bd"/>
</dbReference>
<proteinExistence type="inferred from homology"/>
<accession>A0A127B977</accession>
<dbReference type="GO" id="GO:0051287">
    <property type="term" value="F:NAD binding"/>
    <property type="evidence" value="ECO:0007669"/>
    <property type="project" value="InterPro"/>
</dbReference>
<evidence type="ECO:0000313" key="8">
    <source>
        <dbReference type="Proteomes" id="UP000070587"/>
    </source>
</evidence>
<keyword evidence="3" id="KW-0520">NAD</keyword>
<organism evidence="7 8">
    <name type="scientific">Pyrococcus kukulkanii</name>
    <dbReference type="NCBI Taxonomy" id="1609559"/>
    <lineage>
        <taxon>Archaea</taxon>
        <taxon>Methanobacteriati</taxon>
        <taxon>Methanobacteriota</taxon>
        <taxon>Thermococci</taxon>
        <taxon>Thermococcales</taxon>
        <taxon>Thermococcaceae</taxon>
        <taxon>Pyrococcus</taxon>
    </lineage>
</organism>
<dbReference type="PATRIC" id="fig|1609559.3.peg.334"/>
<feature type="domain" description="D-isomer specific 2-hydroxyacid dehydrogenase NAD-binding" evidence="6">
    <location>
        <begin position="106"/>
        <end position="285"/>
    </location>
</feature>
<reference evidence="7 8" key="2">
    <citation type="journal article" date="2016" name="Int. J. Syst. Evol. Microbiol.">
        <title>Pyrococcus kukulkanii sp. nov., a hyperthermophilic, piezophilic archaeon isolated from a deep-sea hydrothermal vent.</title>
        <authorList>
            <person name="Callac N."/>
            <person name="Oger P."/>
            <person name="Lesongeur F."/>
            <person name="Rattray J.E."/>
            <person name="Vannier P."/>
            <person name="Michoud G."/>
            <person name="Beauverger M."/>
            <person name="Gayet N."/>
            <person name="Rouxel O."/>
            <person name="Jebbar M."/>
            <person name="Godfroy A."/>
        </authorList>
    </citation>
    <scope>NUCLEOTIDE SEQUENCE [LARGE SCALE GENOMIC DNA]</scope>
    <source>
        <strain evidence="7 8">NCB100</strain>
    </source>
</reference>
<comment type="similarity">
    <text evidence="4">Belongs to the D-isomer specific 2-hydroxyacid dehydrogenase family.</text>
</comment>
<evidence type="ECO:0000256" key="1">
    <source>
        <dbReference type="ARBA" id="ARBA00022857"/>
    </source>
</evidence>
<dbReference type="KEGG" id="pyc:TQ32_01620"/>
<evidence type="ECO:0000259" key="6">
    <source>
        <dbReference type="Pfam" id="PF02826"/>
    </source>
</evidence>
<evidence type="ECO:0000256" key="2">
    <source>
        <dbReference type="ARBA" id="ARBA00023002"/>
    </source>
</evidence>
<dbReference type="InterPro" id="IPR006139">
    <property type="entry name" value="D-isomer_2_OHA_DH_cat_dom"/>
</dbReference>
<dbReference type="GO" id="GO:0030267">
    <property type="term" value="F:glyoxylate reductase (NADPH) activity"/>
    <property type="evidence" value="ECO:0007669"/>
    <property type="project" value="TreeGrafter"/>
</dbReference>
<dbReference type="Pfam" id="PF00389">
    <property type="entry name" value="2-Hacid_dh"/>
    <property type="match status" value="1"/>
</dbReference>
<dbReference type="Pfam" id="PF02826">
    <property type="entry name" value="2-Hacid_dh_C"/>
    <property type="match status" value="1"/>
</dbReference>
<dbReference type="PROSITE" id="PS00065">
    <property type="entry name" value="D_2_HYDROXYACID_DH_1"/>
    <property type="match status" value="1"/>
</dbReference>
<dbReference type="GO" id="GO:0016618">
    <property type="term" value="F:hydroxypyruvate reductase [NAD(P)H] activity"/>
    <property type="evidence" value="ECO:0007669"/>
    <property type="project" value="TreeGrafter"/>
</dbReference>
<evidence type="ECO:0000259" key="5">
    <source>
        <dbReference type="Pfam" id="PF00389"/>
    </source>
</evidence>
<dbReference type="GO" id="GO:0005829">
    <property type="term" value="C:cytosol"/>
    <property type="evidence" value="ECO:0007669"/>
    <property type="project" value="TreeGrafter"/>
</dbReference>
<sequence>MRPKVAVLFKMKSRPLEELKKHVDVDVLLYPSEDELAERIKEYDGIIVSPLNRITRRVLERAEKLKVISCHSAGYDNVDVEEATRRGIYVTKVSGVLSEAVAEFTVGLLINLMRKIHYADKFLRKGKWESHRVVWSGFKEIETLYGKKVGIVGMGAIGRAIAKRLIPFGVDLYYWSRHRKEEVERKGVKYLPLDDLLEEVDIVILALPLTKETYHIINAERIEKLKGKYLVNIGRGALVDEEALTKALREGKLKGYATDVFEEEPVKEHELFEYEWETVLTPHYAGLAKEALEDMGFQAVKNLLAILRGEIPEDLVNRDVVKVRPIEDVKMLEG</sequence>
<dbReference type="Gene3D" id="3.40.50.720">
    <property type="entry name" value="NAD(P)-binding Rossmann-like Domain"/>
    <property type="match status" value="2"/>
</dbReference>
<dbReference type="InterPro" id="IPR050223">
    <property type="entry name" value="D-isomer_2-hydroxyacid_DH"/>
</dbReference>
<evidence type="ECO:0000256" key="3">
    <source>
        <dbReference type="ARBA" id="ARBA00023027"/>
    </source>
</evidence>
<gene>
    <name evidence="7" type="ORF">TQ32_01620</name>
</gene>
<feature type="domain" description="D-isomer specific 2-hydroxyacid dehydrogenase catalytic" evidence="5">
    <location>
        <begin position="10"/>
        <end position="317"/>
    </location>
</feature>
<dbReference type="STRING" id="1609559.TQ32_01620"/>
<dbReference type="GeneID" id="28490489"/>
<dbReference type="PANTHER" id="PTHR10996:SF283">
    <property type="entry name" value="GLYOXYLATE_HYDROXYPYRUVATE REDUCTASE B"/>
    <property type="match status" value="1"/>
</dbReference>
<evidence type="ECO:0000256" key="4">
    <source>
        <dbReference type="RuleBase" id="RU003719"/>
    </source>
</evidence>
<reference evidence="8" key="1">
    <citation type="submission" date="2015-02" db="EMBL/GenBank/DDBJ databases">
        <title>Pyrococcus kukulkanii sp. nov., a novel hyperthermophilic archaeon isolated from a deep-sea hydrothermal vent at the Guaymas Basin.</title>
        <authorList>
            <person name="Oger P.M."/>
            <person name="Callac N."/>
            <person name="Jebbar M."/>
            <person name="Godfroy A."/>
        </authorList>
    </citation>
    <scope>NUCLEOTIDE SEQUENCE [LARGE SCALE GENOMIC DNA]</scope>
    <source>
        <strain evidence="8">NCB100</strain>
    </source>
</reference>
<dbReference type="OrthoDB" id="34275at2157"/>
<dbReference type="SUPFAM" id="SSF51735">
    <property type="entry name" value="NAD(P)-binding Rossmann-fold domains"/>
    <property type="match status" value="1"/>
</dbReference>
<dbReference type="SUPFAM" id="SSF52283">
    <property type="entry name" value="Formate/glycerate dehydrogenase catalytic domain-like"/>
    <property type="match status" value="1"/>
</dbReference>
<evidence type="ECO:0000313" key="7">
    <source>
        <dbReference type="EMBL" id="AMM53339.1"/>
    </source>
</evidence>
<dbReference type="FunFam" id="3.40.50.720:FF:000213">
    <property type="entry name" value="Putative 2-hydroxyacid dehydrogenase"/>
    <property type="match status" value="1"/>
</dbReference>
<dbReference type="Proteomes" id="UP000070587">
    <property type="component" value="Chromosome"/>
</dbReference>
<dbReference type="AlphaFoldDB" id="A0A127B977"/>